<organism evidence="1 2">
    <name type="scientific">Bacteroides fragilis str. 3988T(B)14</name>
    <dbReference type="NCBI Taxonomy" id="1339315"/>
    <lineage>
        <taxon>Bacteria</taxon>
        <taxon>Pseudomonadati</taxon>
        <taxon>Bacteroidota</taxon>
        <taxon>Bacteroidia</taxon>
        <taxon>Bacteroidales</taxon>
        <taxon>Bacteroidaceae</taxon>
        <taxon>Bacteroides</taxon>
    </lineage>
</organism>
<reference evidence="1 2" key="1">
    <citation type="submission" date="2014-02" db="EMBL/GenBank/DDBJ databases">
        <authorList>
            <person name="Sears C."/>
            <person name="Carroll K."/>
            <person name="Sack B.R."/>
            <person name="Qadri F."/>
            <person name="Myers L.L."/>
            <person name="Chung G.-T."/>
            <person name="Escheverria P."/>
            <person name="Fraser C.M."/>
            <person name="Sadzewicz L."/>
            <person name="Shefchek K.A."/>
            <person name="Tallon L."/>
            <person name="Das S.P."/>
            <person name="Daugherty S."/>
            <person name="Mongodin E.F."/>
        </authorList>
    </citation>
    <scope>NUCLEOTIDE SEQUENCE [LARGE SCALE GENOMIC DNA]</scope>
    <source>
        <strain evidence="2">3988T(B)14</strain>
    </source>
</reference>
<accession>A0A015W314</accession>
<gene>
    <name evidence="1" type="ORF">M124_1337</name>
</gene>
<name>A0A015W314_BACFG</name>
<dbReference type="EMBL" id="JGCY01000260">
    <property type="protein sequence ID" value="EXY74855.1"/>
    <property type="molecule type" value="Genomic_DNA"/>
</dbReference>
<dbReference type="PATRIC" id="fig|1339315.3.peg.2116"/>
<sequence>MNNMWRGKGYYGKREFYQPDEIDMQLPVPDARNTLLWAPSVVTDEKGEATVSFYCSDINTGFIGVAEGVDGTGLLGTDQCEFRVIRRAD</sequence>
<comment type="caution">
    <text evidence="1">The sequence shown here is derived from an EMBL/GenBank/DDBJ whole genome shotgun (WGS) entry which is preliminary data.</text>
</comment>
<evidence type="ECO:0000313" key="1">
    <source>
        <dbReference type="EMBL" id="EXY74855.1"/>
    </source>
</evidence>
<proteinExistence type="predicted"/>
<dbReference type="Proteomes" id="UP000020529">
    <property type="component" value="Unassembled WGS sequence"/>
</dbReference>
<protein>
    <submittedName>
        <fullName evidence="1">Uncharacterized protein</fullName>
    </submittedName>
</protein>
<dbReference type="AlphaFoldDB" id="A0A015W314"/>
<evidence type="ECO:0000313" key="2">
    <source>
        <dbReference type="Proteomes" id="UP000020529"/>
    </source>
</evidence>